<feature type="transmembrane region" description="Helical" evidence="2">
    <location>
        <begin position="6"/>
        <end position="27"/>
    </location>
</feature>
<protein>
    <submittedName>
        <fullName evidence="4">Virulence factor Mce family protein</fullName>
    </submittedName>
</protein>
<keyword evidence="2" id="KW-0812">Transmembrane</keyword>
<accession>A0A6I6MP00</accession>
<sequence>METKAHYVMIGAATVIGAVLIMLFAMWMSTGDLRRGFNQYDVVFDDPVRGLTEGGEVRFNGIKVGEVESLRIDPDNTNRVIARIRVSSDVPVKTDTEAQLEPIGLTGVTLIQLSPGGAESELLRSDMFGGPLPRIVGRGSQVDELLARSEDIALRASEAMAAVRDLLTDENIARVTRIVENLETVSNQLADQRSVITQSGVAATEVATLARQMQSDLAELDQVLSQVNAAAGVAAGETLPELALAAEEIRRAAAGISRVANNLEENPSVLTPRAPRPTVELRP</sequence>
<reference evidence="5" key="1">
    <citation type="submission" date="2019-12" db="EMBL/GenBank/DDBJ databases">
        <title>Complete genome of Terracaulis silvestris 0127_4.</title>
        <authorList>
            <person name="Vieira S."/>
            <person name="Riedel T."/>
            <person name="Sproer C."/>
            <person name="Pascual J."/>
            <person name="Boedeker C."/>
            <person name="Overmann J."/>
        </authorList>
    </citation>
    <scope>NUCLEOTIDE SEQUENCE [LARGE SCALE GENOMIC DNA]</scope>
    <source>
        <strain evidence="5">0127_4</strain>
    </source>
</reference>
<evidence type="ECO:0000313" key="5">
    <source>
        <dbReference type="Proteomes" id="UP000431269"/>
    </source>
</evidence>
<dbReference type="InterPro" id="IPR003399">
    <property type="entry name" value="Mce/MlaD"/>
</dbReference>
<keyword evidence="2" id="KW-1133">Transmembrane helix</keyword>
<feature type="coiled-coil region" evidence="1">
    <location>
        <begin position="210"/>
        <end position="266"/>
    </location>
</feature>
<name>A0A6I6MP00_9CAUL</name>
<keyword evidence="1" id="KW-0175">Coiled coil</keyword>
<gene>
    <name evidence="4" type="ORF">DSM104635_02714</name>
</gene>
<organism evidence="4 5">
    <name type="scientific">Terricaulis silvestris</name>
    <dbReference type="NCBI Taxonomy" id="2686094"/>
    <lineage>
        <taxon>Bacteria</taxon>
        <taxon>Pseudomonadati</taxon>
        <taxon>Pseudomonadota</taxon>
        <taxon>Alphaproteobacteria</taxon>
        <taxon>Caulobacterales</taxon>
        <taxon>Caulobacteraceae</taxon>
        <taxon>Terricaulis</taxon>
    </lineage>
</organism>
<feature type="domain" description="Mce/MlaD" evidence="3">
    <location>
        <begin position="40"/>
        <end position="116"/>
    </location>
</feature>
<dbReference type="AlphaFoldDB" id="A0A6I6MP00"/>
<evidence type="ECO:0000256" key="1">
    <source>
        <dbReference type="SAM" id="Coils"/>
    </source>
</evidence>
<dbReference type="KEGG" id="tsv:DSM104635_02714"/>
<keyword evidence="2" id="KW-0472">Membrane</keyword>
<dbReference type="PANTHER" id="PTHR36698">
    <property type="entry name" value="BLL5892 PROTEIN"/>
    <property type="match status" value="1"/>
</dbReference>
<proteinExistence type="predicted"/>
<evidence type="ECO:0000313" key="4">
    <source>
        <dbReference type="EMBL" id="QGZ95861.1"/>
    </source>
</evidence>
<dbReference type="Pfam" id="PF02470">
    <property type="entry name" value="MlaD"/>
    <property type="match status" value="1"/>
</dbReference>
<dbReference type="EMBL" id="CP047045">
    <property type="protein sequence ID" value="QGZ95861.1"/>
    <property type="molecule type" value="Genomic_DNA"/>
</dbReference>
<dbReference type="PANTHER" id="PTHR36698:SF2">
    <property type="entry name" value="MCE_MLAD DOMAIN-CONTAINING PROTEIN"/>
    <property type="match status" value="1"/>
</dbReference>
<dbReference type="RefSeq" id="WP_158766687.1">
    <property type="nucleotide sequence ID" value="NZ_CP047045.1"/>
</dbReference>
<evidence type="ECO:0000259" key="3">
    <source>
        <dbReference type="Pfam" id="PF02470"/>
    </source>
</evidence>
<evidence type="ECO:0000256" key="2">
    <source>
        <dbReference type="SAM" id="Phobius"/>
    </source>
</evidence>
<dbReference type="Proteomes" id="UP000431269">
    <property type="component" value="Chromosome"/>
</dbReference>
<keyword evidence="5" id="KW-1185">Reference proteome</keyword>